<proteinExistence type="predicted"/>
<accession>A0A699JRY2</accession>
<comment type="caution">
    <text evidence="1">The sequence shown here is derived from an EMBL/GenBank/DDBJ whole genome shotgun (WGS) entry which is preliminary data.</text>
</comment>
<dbReference type="AlphaFoldDB" id="A0A699JRY2"/>
<sequence length="144" mass="17620">MVKKKTWIPIIWKGLIHDDKRDDKEGDDDAEDMYEELFLSNELLAFEFTYELFQEHDDDDDEGEDTDMYKELNTFYEPDYMDEVVNRFGEICEQIMKDHWWYYFGVREVTREMLVERLRIGNIKYVENLINLAFEYKRMHGKEG</sequence>
<protein>
    <submittedName>
        <fullName evidence="1">Uncharacterized protein</fullName>
    </submittedName>
</protein>
<gene>
    <name evidence="1" type="ORF">Tci_622182</name>
</gene>
<organism evidence="1">
    <name type="scientific">Tanacetum cinerariifolium</name>
    <name type="common">Dalmatian daisy</name>
    <name type="synonym">Chrysanthemum cinerariifolium</name>
    <dbReference type="NCBI Taxonomy" id="118510"/>
    <lineage>
        <taxon>Eukaryota</taxon>
        <taxon>Viridiplantae</taxon>
        <taxon>Streptophyta</taxon>
        <taxon>Embryophyta</taxon>
        <taxon>Tracheophyta</taxon>
        <taxon>Spermatophyta</taxon>
        <taxon>Magnoliopsida</taxon>
        <taxon>eudicotyledons</taxon>
        <taxon>Gunneridae</taxon>
        <taxon>Pentapetalae</taxon>
        <taxon>asterids</taxon>
        <taxon>campanulids</taxon>
        <taxon>Asterales</taxon>
        <taxon>Asteraceae</taxon>
        <taxon>Asteroideae</taxon>
        <taxon>Anthemideae</taxon>
        <taxon>Anthemidinae</taxon>
        <taxon>Tanacetum</taxon>
    </lineage>
</organism>
<dbReference type="EMBL" id="BKCJ010435192">
    <property type="protein sequence ID" value="GFA50210.1"/>
    <property type="molecule type" value="Genomic_DNA"/>
</dbReference>
<evidence type="ECO:0000313" key="1">
    <source>
        <dbReference type="EMBL" id="GFA50210.1"/>
    </source>
</evidence>
<name>A0A699JRY2_TANCI</name>
<reference evidence="1" key="1">
    <citation type="journal article" date="2019" name="Sci. Rep.">
        <title>Draft genome of Tanacetum cinerariifolium, the natural source of mosquito coil.</title>
        <authorList>
            <person name="Yamashiro T."/>
            <person name="Shiraishi A."/>
            <person name="Satake H."/>
            <person name="Nakayama K."/>
        </authorList>
    </citation>
    <scope>NUCLEOTIDE SEQUENCE</scope>
</reference>